<feature type="region of interest" description="Disordered" evidence="1">
    <location>
        <begin position="496"/>
        <end position="520"/>
    </location>
</feature>
<protein>
    <submittedName>
        <fullName evidence="3">VWA domain-containing protein</fullName>
    </submittedName>
</protein>
<accession>A0ABV3LWU2</accession>
<evidence type="ECO:0000256" key="1">
    <source>
        <dbReference type="SAM" id="MobiDB-lite"/>
    </source>
</evidence>
<evidence type="ECO:0000313" key="4">
    <source>
        <dbReference type="Proteomes" id="UP001553843"/>
    </source>
</evidence>
<feature type="domain" description="VWFA" evidence="2">
    <location>
        <begin position="98"/>
        <end position="279"/>
    </location>
</feature>
<keyword evidence="4" id="KW-1185">Reference proteome</keyword>
<feature type="compositionally biased region" description="Low complexity" evidence="1">
    <location>
        <begin position="81"/>
        <end position="92"/>
    </location>
</feature>
<dbReference type="Gene3D" id="2.60.40.3670">
    <property type="match status" value="1"/>
</dbReference>
<dbReference type="InterPro" id="IPR036465">
    <property type="entry name" value="vWFA_dom_sf"/>
</dbReference>
<evidence type="ECO:0000259" key="2">
    <source>
        <dbReference type="PROSITE" id="PS50234"/>
    </source>
</evidence>
<feature type="region of interest" description="Disordered" evidence="1">
    <location>
        <begin position="1"/>
        <end position="38"/>
    </location>
</feature>
<proteinExistence type="predicted"/>
<dbReference type="Proteomes" id="UP001553843">
    <property type="component" value="Unassembled WGS sequence"/>
</dbReference>
<feature type="compositionally biased region" description="Acidic residues" evidence="1">
    <location>
        <begin position="1"/>
        <end position="10"/>
    </location>
</feature>
<dbReference type="Gene3D" id="1.20.120.1690">
    <property type="match status" value="1"/>
</dbReference>
<evidence type="ECO:0000313" key="3">
    <source>
        <dbReference type="EMBL" id="MEW2363790.1"/>
    </source>
</evidence>
<gene>
    <name evidence="3" type="ORF">AB0887_17805</name>
</gene>
<dbReference type="InterPro" id="IPR002035">
    <property type="entry name" value="VWF_A"/>
</dbReference>
<dbReference type="CDD" id="cd00198">
    <property type="entry name" value="vWFA"/>
    <property type="match status" value="1"/>
</dbReference>
<organism evidence="3 4">
    <name type="scientific">Streptomyces huasconensis</name>
    <dbReference type="NCBI Taxonomy" id="1854574"/>
    <lineage>
        <taxon>Bacteria</taxon>
        <taxon>Bacillati</taxon>
        <taxon>Actinomycetota</taxon>
        <taxon>Actinomycetes</taxon>
        <taxon>Kitasatosporales</taxon>
        <taxon>Streptomycetaceae</taxon>
        <taxon>Streptomyces</taxon>
    </lineage>
</organism>
<reference evidence="3 4" key="1">
    <citation type="submission" date="2024-06" db="EMBL/GenBank/DDBJ databases">
        <title>The Natural Products Discovery Center: Release of the First 8490 Sequenced Strains for Exploring Actinobacteria Biosynthetic Diversity.</title>
        <authorList>
            <person name="Kalkreuter E."/>
            <person name="Kautsar S.A."/>
            <person name="Yang D."/>
            <person name="Bader C.D."/>
            <person name="Teijaro C.N."/>
            <person name="Fluegel L."/>
            <person name="Davis C.M."/>
            <person name="Simpson J.R."/>
            <person name="Lauterbach L."/>
            <person name="Steele A.D."/>
            <person name="Gui C."/>
            <person name="Meng S."/>
            <person name="Li G."/>
            <person name="Viehrig K."/>
            <person name="Ye F."/>
            <person name="Su P."/>
            <person name="Kiefer A.F."/>
            <person name="Nichols A."/>
            <person name="Cepeda A.J."/>
            <person name="Yan W."/>
            <person name="Fan B."/>
            <person name="Jiang Y."/>
            <person name="Adhikari A."/>
            <person name="Zheng C.-J."/>
            <person name="Schuster L."/>
            <person name="Cowan T.M."/>
            <person name="Smanski M.J."/>
            <person name="Chevrette M.G."/>
            <person name="De Carvalho L.P.S."/>
            <person name="Shen B."/>
        </authorList>
    </citation>
    <scope>NUCLEOTIDE SEQUENCE [LARGE SCALE GENOMIC DNA]</scope>
    <source>
        <strain evidence="3 4">NPDC047833</strain>
    </source>
</reference>
<sequence>MAGQEDQELDQEQHADAAGRLSAGAAPPGAGTGPRARVGLEVSQVVELPRPRFPGSAEPARMYAVLTVTVRRPGAAPPDAPGAAEGDPAPGAHRPRLAEVLLIDHSSSMVIPPSRLAAARAAAVGALAKLPDGALFALVAGGDKAAMIYPRRPGLAVAHAESRAAAEAALYDCTPGGGTAMGTWLERARLLFRDLPAAGPTGHVRHALLLTDGKNESGYESRAELRERVERCAGAFDCDVVGIGDAWETEELLLIAGALGGRIRAVEDLTRLPGELAALTGRAAERDVTGLRLRLYHRAGVRPLSFEQVHPTRTALTPAHVDLTGVGTGAGGPVEEYGLSPCGEETRAYLLCVAAPYDPAQLGKELLLTEVEIDAGDQARDLDLPAPQPVLMRWTDDADLYSRLDPQVAHYQHEEELHRTFERACAELKRGARETAETLLGTAWRLAGETGDTAMRDHLRRLVRVADTERGTVRLLDHIARFDVEAARIQSSMTVLPGRLPSGRLPRGRPAGGRPPEGRR</sequence>
<dbReference type="SMART" id="SM00327">
    <property type="entry name" value="VWA"/>
    <property type="match status" value="1"/>
</dbReference>
<feature type="compositionally biased region" description="Low complexity" evidence="1">
    <location>
        <begin position="18"/>
        <end position="38"/>
    </location>
</feature>
<dbReference type="EMBL" id="JBEYRS010000006">
    <property type="protein sequence ID" value="MEW2363790.1"/>
    <property type="molecule type" value="Genomic_DNA"/>
</dbReference>
<feature type="region of interest" description="Disordered" evidence="1">
    <location>
        <begin position="73"/>
        <end position="93"/>
    </location>
</feature>
<dbReference type="Pfam" id="PF13768">
    <property type="entry name" value="VWA_3"/>
    <property type="match status" value="1"/>
</dbReference>
<dbReference type="Gene3D" id="3.40.50.410">
    <property type="entry name" value="von Willebrand factor, type A domain"/>
    <property type="match status" value="1"/>
</dbReference>
<name>A0ABV3LWU2_9ACTN</name>
<comment type="caution">
    <text evidence="3">The sequence shown here is derived from an EMBL/GenBank/DDBJ whole genome shotgun (WGS) entry which is preliminary data.</text>
</comment>
<dbReference type="PROSITE" id="PS50234">
    <property type="entry name" value="VWFA"/>
    <property type="match status" value="1"/>
</dbReference>
<feature type="compositionally biased region" description="Low complexity" evidence="1">
    <location>
        <begin position="496"/>
        <end position="514"/>
    </location>
</feature>
<dbReference type="RefSeq" id="WP_359779438.1">
    <property type="nucleotide sequence ID" value="NZ_JBEYRR010000006.1"/>
</dbReference>
<dbReference type="SUPFAM" id="SSF53300">
    <property type="entry name" value="vWA-like"/>
    <property type="match status" value="1"/>
</dbReference>